<sequence>MHELLTWLNSLVDDKFAMSKDVAGTMVTVVPVTLLIGAVEMNKVLDLRNRCHAELSELQLAAARRAVAAKGAGADPAPEDLRIVKLDIAHELRALYSLLGWWIVAVVPKRYEATLRTFRPPLPDDPDRAEAEALIATSRR</sequence>
<evidence type="ECO:0000256" key="1">
    <source>
        <dbReference type="SAM" id="Phobius"/>
    </source>
</evidence>
<accession>A0ABU2X8J1</accession>
<dbReference type="Proteomes" id="UP001180754">
    <property type="component" value="Unassembled WGS sequence"/>
</dbReference>
<keyword evidence="3" id="KW-1185">Reference proteome</keyword>
<name>A0ABU2X8J1_9ACTN</name>
<feature type="transmembrane region" description="Helical" evidence="1">
    <location>
        <begin position="22"/>
        <end position="39"/>
    </location>
</feature>
<evidence type="ECO:0000313" key="3">
    <source>
        <dbReference type="Proteomes" id="UP001180754"/>
    </source>
</evidence>
<gene>
    <name evidence="2" type="ORF">RND15_05840</name>
</gene>
<evidence type="ECO:0000313" key="2">
    <source>
        <dbReference type="EMBL" id="MDT0542239.1"/>
    </source>
</evidence>
<proteinExistence type="predicted"/>
<keyword evidence="1" id="KW-0812">Transmembrane</keyword>
<protein>
    <submittedName>
        <fullName evidence="2">Uncharacterized protein</fullName>
    </submittedName>
</protein>
<reference evidence="2" key="1">
    <citation type="submission" date="2024-05" db="EMBL/GenBank/DDBJ databases">
        <title>30 novel species of actinomycetes from the DSMZ collection.</title>
        <authorList>
            <person name="Nouioui I."/>
        </authorList>
    </citation>
    <scope>NUCLEOTIDE SEQUENCE</scope>
    <source>
        <strain evidence="2">DSM 41529</strain>
    </source>
</reference>
<comment type="caution">
    <text evidence="2">The sequence shown here is derived from an EMBL/GenBank/DDBJ whole genome shotgun (WGS) entry which is preliminary data.</text>
</comment>
<dbReference type="RefSeq" id="WP_311722589.1">
    <property type="nucleotide sequence ID" value="NZ_JAVRFD010000002.1"/>
</dbReference>
<dbReference type="EMBL" id="JAVRFD010000002">
    <property type="protein sequence ID" value="MDT0542239.1"/>
    <property type="molecule type" value="Genomic_DNA"/>
</dbReference>
<keyword evidence="1" id="KW-1133">Transmembrane helix</keyword>
<keyword evidence="1" id="KW-0472">Membrane</keyword>
<organism evidence="2 3">
    <name type="scientific">Streptomyces lonegramiae</name>
    <dbReference type="NCBI Taxonomy" id="3075524"/>
    <lineage>
        <taxon>Bacteria</taxon>
        <taxon>Bacillati</taxon>
        <taxon>Actinomycetota</taxon>
        <taxon>Actinomycetes</taxon>
        <taxon>Kitasatosporales</taxon>
        <taxon>Streptomycetaceae</taxon>
        <taxon>Streptomyces</taxon>
    </lineage>
</organism>